<dbReference type="Pfam" id="PF00041">
    <property type="entry name" value="fn3"/>
    <property type="match status" value="1"/>
</dbReference>
<accession>A0A9J6QVY8</accession>
<dbReference type="Gene3D" id="2.60.40.1080">
    <property type="match status" value="1"/>
</dbReference>
<dbReference type="PANTHER" id="PTHR45661">
    <property type="entry name" value="SURFACE ANTIGEN"/>
    <property type="match status" value="1"/>
</dbReference>
<dbReference type="Proteomes" id="UP001065549">
    <property type="component" value="Unassembled WGS sequence"/>
</dbReference>
<dbReference type="InterPro" id="IPR003961">
    <property type="entry name" value="FN3_dom"/>
</dbReference>
<sequence>MSQYTTEKLNKRMIAWITAALLLLTLIPLPEVHAESEYGFQGLQGTLQTGQGIKDYNNMKLVEPSDITVLHTTDNSGGYFLNQINETLDGTAGRIEFALCMTAGMNQIGEAGNWNFTKYNLNPDPSQYSGMSPDKKTQVNIYSLEPGDSYTGKDWAKNKEPIINYKKGNLFVDDNKTYGNASNGDGSGRITLYTEKTLESGDYILEFGAETCGNNVEKVLGVPVAFQFKVKGKYTLDKAITVAEELNESAVIGTQAGEYRDGTLKEALKSQLDEAKALRNNENATLAQKEEMAQKLSDAIDALQAVRVVEATVNDIIGVPSKLSVGNYGTAKTSVTANPGSEGDYRKYVWSASDNIDIDERTGEWTALWANKAGEKSHITATSKWHQDHPESIPDGAKAASRAIEFEVTSAGDAFSVGIPKGNSDDTKGVLQTVIEKSGKPESELNSIKKIKLFTVRGASLSDKDFTYMREKLSALEELDISKCTVDALPPMVCEGMNHLTTVKLPDRLSKINTKAFDGCKALSNVQISAGVTFIGDNAFARCPSLNGKMITINAVTPPECSEYPGCFEGTSILGIKVPYGCGEAYRNHEYWKQFKIEEDEIEDTLSLRVSKTGTLQETAEAALNLENKSESQIDTLRIETSGNAVLDYSDDIPYLQDNFLNATTIDLSNAVLEDNRFKSSTFKDRVNLKKVRLNEDTTIIAGNAFSGCRNLRDIILPSALEKLGNGAFGECASLGSRIIINAKTPPQYDGAVFPDSITTILVPPGSVNAYKSALGWRQYKNNITSQIAISLSAQTLSMEVAATKKLTANVTVYNNNSKDVMWSSSNPQVASVDQNGNVKGIKPGSAVITAKTLEGLVKAKCTVTVNAPAAPAVKAVSAGYNKIKVTWTGISGAAGYEIFCYTKKNGSYTKKYTQSASARSFTDTGKTTGTTYYYRVRAYKTNGNERYSGSYSSYAGAKPVLSKPTRVKAKKGGSKKIKVSWKKVSGASGYRIYRSTKKNKGYKSIKSVSSKTSKYTNSKLKKGKRYYYKVRAYRKIKGKKIYSAYSAAASYKAR</sequence>
<evidence type="ECO:0000313" key="3">
    <source>
        <dbReference type="EMBL" id="MCU7378510.1"/>
    </source>
</evidence>
<evidence type="ECO:0000259" key="2">
    <source>
        <dbReference type="PROSITE" id="PS50853"/>
    </source>
</evidence>
<dbReference type="Pfam" id="PF02368">
    <property type="entry name" value="Big_2"/>
    <property type="match status" value="1"/>
</dbReference>
<feature type="coiled-coil region" evidence="1">
    <location>
        <begin position="265"/>
        <end position="306"/>
    </location>
</feature>
<protein>
    <submittedName>
        <fullName evidence="3">Leucine-rich repeat protein</fullName>
    </submittedName>
</protein>
<dbReference type="Gene3D" id="1.20.1270.90">
    <property type="entry name" value="AF1782-like"/>
    <property type="match status" value="1"/>
</dbReference>
<dbReference type="InterPro" id="IPR032675">
    <property type="entry name" value="LRR_dom_sf"/>
</dbReference>
<dbReference type="InterPro" id="IPR003343">
    <property type="entry name" value="Big_2"/>
</dbReference>
<dbReference type="SUPFAM" id="SSF52058">
    <property type="entry name" value="L domain-like"/>
    <property type="match status" value="1"/>
</dbReference>
<keyword evidence="4" id="KW-1185">Reference proteome</keyword>
<dbReference type="InterPro" id="IPR026906">
    <property type="entry name" value="LRR_5"/>
</dbReference>
<dbReference type="Gene3D" id="2.60.40.10">
    <property type="entry name" value="Immunoglobulins"/>
    <property type="match status" value="2"/>
</dbReference>
<dbReference type="InterPro" id="IPR053139">
    <property type="entry name" value="Surface_bspA-like"/>
</dbReference>
<dbReference type="Pfam" id="PF13306">
    <property type="entry name" value="LRR_5"/>
    <property type="match status" value="2"/>
</dbReference>
<feature type="domain" description="Fibronectin type-III" evidence="2">
    <location>
        <begin position="868"/>
        <end position="966"/>
    </location>
</feature>
<dbReference type="SMART" id="SM00635">
    <property type="entry name" value="BID_2"/>
    <property type="match status" value="1"/>
</dbReference>
<dbReference type="EMBL" id="JAOSHN010000003">
    <property type="protein sequence ID" value="MCU7378510.1"/>
    <property type="molecule type" value="Genomic_DNA"/>
</dbReference>
<proteinExistence type="predicted"/>
<comment type="caution">
    <text evidence="3">The sequence shown here is derived from an EMBL/GenBank/DDBJ whole genome shotgun (WGS) entry which is preliminary data.</text>
</comment>
<dbReference type="AlphaFoldDB" id="A0A9J6QVY8"/>
<dbReference type="PROSITE" id="PS50853">
    <property type="entry name" value="FN3"/>
    <property type="match status" value="1"/>
</dbReference>
<gene>
    <name evidence="3" type="ORF">OBO34_09075</name>
</gene>
<dbReference type="Gene3D" id="3.80.10.10">
    <property type="entry name" value="Ribonuclease Inhibitor"/>
    <property type="match status" value="2"/>
</dbReference>
<dbReference type="InterPro" id="IPR013783">
    <property type="entry name" value="Ig-like_fold"/>
</dbReference>
<keyword evidence="1" id="KW-0175">Coiled coil</keyword>
<reference evidence="3" key="1">
    <citation type="submission" date="2022-09" db="EMBL/GenBank/DDBJ databases">
        <title>Culturomic study of gut microbiota in children with autism spectrum disorder.</title>
        <authorList>
            <person name="Efimov B.A."/>
            <person name="Chaplin A.V."/>
            <person name="Sokolova S.R."/>
            <person name="Pikina A.P."/>
            <person name="Korzhanova M."/>
            <person name="Belova V."/>
            <person name="Korostin D."/>
        </authorList>
    </citation>
    <scope>NUCLEOTIDE SEQUENCE</scope>
    <source>
        <strain evidence="3">ASD5510</strain>
    </source>
</reference>
<dbReference type="RefSeq" id="WP_253019925.1">
    <property type="nucleotide sequence ID" value="NZ_JAOSHN010000003.1"/>
</dbReference>
<dbReference type="SUPFAM" id="SSF49265">
    <property type="entry name" value="Fibronectin type III"/>
    <property type="match status" value="2"/>
</dbReference>
<dbReference type="CDD" id="cd00063">
    <property type="entry name" value="FN3"/>
    <property type="match status" value="1"/>
</dbReference>
<dbReference type="PANTHER" id="PTHR45661:SF3">
    <property type="entry name" value="IG-LIKE DOMAIN-CONTAINING PROTEIN"/>
    <property type="match status" value="1"/>
</dbReference>
<evidence type="ECO:0000256" key="1">
    <source>
        <dbReference type="SAM" id="Coils"/>
    </source>
</evidence>
<dbReference type="SUPFAM" id="SSF49373">
    <property type="entry name" value="Invasin/intimin cell-adhesion fragments"/>
    <property type="match status" value="1"/>
</dbReference>
<evidence type="ECO:0000313" key="4">
    <source>
        <dbReference type="Proteomes" id="UP001065549"/>
    </source>
</evidence>
<dbReference type="SMART" id="SM00060">
    <property type="entry name" value="FN3"/>
    <property type="match status" value="2"/>
</dbReference>
<name>A0A9J6QVY8_9FIRM</name>
<dbReference type="InterPro" id="IPR008964">
    <property type="entry name" value="Invasin/intimin_cell_adhesion"/>
</dbReference>
<organism evidence="3 4">
    <name type="scientific">Hominibacterium faecale</name>
    <dbReference type="NCBI Taxonomy" id="2839743"/>
    <lineage>
        <taxon>Bacteria</taxon>
        <taxon>Bacillati</taxon>
        <taxon>Bacillota</taxon>
        <taxon>Clostridia</taxon>
        <taxon>Peptostreptococcales</taxon>
        <taxon>Anaerovoracaceae</taxon>
        <taxon>Hominibacterium</taxon>
    </lineage>
</organism>
<dbReference type="InterPro" id="IPR036116">
    <property type="entry name" value="FN3_sf"/>
</dbReference>